<evidence type="ECO:0008006" key="5">
    <source>
        <dbReference type="Google" id="ProtNLM"/>
    </source>
</evidence>
<organism evidence="3 4">
    <name type="scientific">Natronococcus pandeyae</name>
    <dbReference type="NCBI Taxonomy" id="2055836"/>
    <lineage>
        <taxon>Archaea</taxon>
        <taxon>Methanobacteriati</taxon>
        <taxon>Methanobacteriota</taxon>
        <taxon>Stenosarchaea group</taxon>
        <taxon>Halobacteria</taxon>
        <taxon>Halobacteriales</taxon>
        <taxon>Natrialbaceae</taxon>
        <taxon>Natronococcus</taxon>
    </lineage>
</organism>
<dbReference type="PANTHER" id="PTHR44019">
    <property type="entry name" value="WD REPEAT-CONTAINING PROTEIN 55"/>
    <property type="match status" value="1"/>
</dbReference>
<dbReference type="InterPro" id="IPR001680">
    <property type="entry name" value="WD40_rpt"/>
</dbReference>
<dbReference type="InterPro" id="IPR015943">
    <property type="entry name" value="WD40/YVTN_repeat-like_dom_sf"/>
</dbReference>
<dbReference type="EMBL" id="PHNJ01000004">
    <property type="protein sequence ID" value="TYL38901.1"/>
    <property type="molecule type" value="Genomic_DNA"/>
</dbReference>
<sequence>MLINIPQNVRGNVHSEGGISLRNDPYADVEWDDVGRHRGEFHVHTTAGQYRWKPHEAIDLYNEEYDTDILALAPKTPSPDHWPWTHLSHFGEEVDQEWENRDPWELGMIDVEGGESTDHEHIIHIGSRSISAEDNDEVFEYIADFDSYGLFSHPGRAWEGHETDDLAHFFETYYPEALGIDVWNQGYRSDDRELWTNLNREFLSGMYEIERPIWGFSNDDTTRDEEGDTGSDVDTNWNVFLLDELTREAFHDALENGRWYIQVQPEVGAEAPTIDAIEHDADEKTLTVEADNYDELRWLDENGSTIETSETFAYGQTNPGVFARVELESDEGEASSQPFQFNPAIGRWPRETGHTEATDRVETVAWSDDLFAYGGRDGGLHVHETGDEWEHVESILLNAFVLVARFDSDGDRLGLGSDDGELMIVDTSSWEVLETFDEVESDLEGFAWSPNDSAVAYGGEGGEVYVRAVEDWSPVTTLEEGDVRVEGVTWSDDYLAYGGRDAEVHIHEIGSADGDGWDHVDTFDDADEIIEAVEFSPSGDAIGYCSRDGRVYVRETDEWELIETINVGSMVRDIDWGGEDDWLACGSDDGALHVYETDAWQLVTTLDDIAERCYAVSFSADDAYLGAVDYGRPYEAHVYATPANDR</sequence>
<dbReference type="Proteomes" id="UP000766904">
    <property type="component" value="Unassembled WGS sequence"/>
</dbReference>
<dbReference type="AlphaFoldDB" id="A0A8J8TQH6"/>
<dbReference type="InterPro" id="IPR036322">
    <property type="entry name" value="WD40_repeat_dom_sf"/>
</dbReference>
<comment type="caution">
    <text evidence="3">The sequence shown here is derived from an EMBL/GenBank/DDBJ whole genome shotgun (WGS) entry which is preliminary data.</text>
</comment>
<protein>
    <recommendedName>
        <fullName evidence="5">WD40 repeat domain-containing protein</fullName>
    </recommendedName>
</protein>
<name>A0A8J8TQH6_9EURY</name>
<proteinExistence type="predicted"/>
<dbReference type="Gene3D" id="2.130.10.10">
    <property type="entry name" value="YVTN repeat-like/Quinoprotein amine dehydrogenase"/>
    <property type="match status" value="2"/>
</dbReference>
<evidence type="ECO:0000313" key="3">
    <source>
        <dbReference type="EMBL" id="TYL38901.1"/>
    </source>
</evidence>
<evidence type="ECO:0000256" key="2">
    <source>
        <dbReference type="ARBA" id="ARBA00022737"/>
    </source>
</evidence>
<dbReference type="Gene3D" id="3.20.20.140">
    <property type="entry name" value="Metal-dependent hydrolases"/>
    <property type="match status" value="1"/>
</dbReference>
<keyword evidence="1" id="KW-0853">WD repeat</keyword>
<keyword evidence="4" id="KW-1185">Reference proteome</keyword>
<dbReference type="SUPFAM" id="SSF50978">
    <property type="entry name" value="WD40 repeat-like"/>
    <property type="match status" value="1"/>
</dbReference>
<dbReference type="SMART" id="SM00320">
    <property type="entry name" value="WD40"/>
    <property type="match status" value="6"/>
</dbReference>
<keyword evidence="2" id="KW-0677">Repeat</keyword>
<dbReference type="PANTHER" id="PTHR44019:SF8">
    <property type="entry name" value="POC1 CENTRIOLAR PROTEIN HOMOLOG"/>
    <property type="match status" value="1"/>
</dbReference>
<dbReference type="InterPro" id="IPR050505">
    <property type="entry name" value="WDR55/POC1"/>
</dbReference>
<evidence type="ECO:0000256" key="1">
    <source>
        <dbReference type="ARBA" id="ARBA00022574"/>
    </source>
</evidence>
<evidence type="ECO:0000313" key="4">
    <source>
        <dbReference type="Proteomes" id="UP000766904"/>
    </source>
</evidence>
<gene>
    <name evidence="3" type="ORF">CV102_10360</name>
</gene>
<dbReference type="Pfam" id="PF00400">
    <property type="entry name" value="WD40"/>
    <property type="match status" value="1"/>
</dbReference>
<accession>A0A8J8TQH6</accession>
<reference evidence="3" key="1">
    <citation type="submission" date="2017-11" db="EMBL/GenBank/DDBJ databases">
        <authorList>
            <person name="Kajale S.C."/>
            <person name="Sharma A."/>
        </authorList>
    </citation>
    <scope>NUCLEOTIDE SEQUENCE</scope>
    <source>
        <strain evidence="3">LS1_42</strain>
    </source>
</reference>